<accession>A0A8D8CYT9</accession>
<name>A0A8D8CYT9_CULPI</name>
<reference evidence="1" key="1">
    <citation type="submission" date="2021-05" db="EMBL/GenBank/DDBJ databases">
        <authorList>
            <person name="Alioto T."/>
            <person name="Alioto T."/>
            <person name="Gomez Garrido J."/>
        </authorList>
    </citation>
    <scope>NUCLEOTIDE SEQUENCE</scope>
</reference>
<dbReference type="EMBL" id="HBUE01138963">
    <property type="protein sequence ID" value="CAG6499867.1"/>
    <property type="molecule type" value="Transcribed_RNA"/>
</dbReference>
<proteinExistence type="predicted"/>
<dbReference type="AlphaFoldDB" id="A0A8D8CYT9"/>
<organism evidence="1">
    <name type="scientific">Culex pipiens</name>
    <name type="common">House mosquito</name>
    <dbReference type="NCBI Taxonomy" id="7175"/>
    <lineage>
        <taxon>Eukaryota</taxon>
        <taxon>Metazoa</taxon>
        <taxon>Ecdysozoa</taxon>
        <taxon>Arthropoda</taxon>
        <taxon>Hexapoda</taxon>
        <taxon>Insecta</taxon>
        <taxon>Pterygota</taxon>
        <taxon>Neoptera</taxon>
        <taxon>Endopterygota</taxon>
        <taxon>Diptera</taxon>
        <taxon>Nematocera</taxon>
        <taxon>Culicoidea</taxon>
        <taxon>Culicidae</taxon>
        <taxon>Culicinae</taxon>
        <taxon>Culicini</taxon>
        <taxon>Culex</taxon>
        <taxon>Culex</taxon>
    </lineage>
</organism>
<evidence type="ECO:0000313" key="1">
    <source>
        <dbReference type="EMBL" id="CAG6499867.1"/>
    </source>
</evidence>
<sequence length="99" mass="10935">MKESISYISSSRETKLSKAVVCASDGQEVAYPFVAALHCGKLCLQTCQNTVLTAVTFVFPYSTMTNFPTNTNTVKIRVLKNLQTNVPAVEYHLESNPPF</sequence>
<protein>
    <submittedName>
        <fullName evidence="1">(northern house mosquito) hypothetical protein</fullName>
    </submittedName>
</protein>